<dbReference type="SUPFAM" id="SSF117070">
    <property type="entry name" value="LEA14-like"/>
    <property type="match status" value="1"/>
</dbReference>
<dbReference type="GO" id="GO:0098542">
    <property type="term" value="P:defense response to other organism"/>
    <property type="evidence" value="ECO:0007669"/>
    <property type="project" value="InterPro"/>
</dbReference>
<evidence type="ECO:0000256" key="4">
    <source>
        <dbReference type="ARBA" id="ARBA00023136"/>
    </source>
</evidence>
<organism evidence="7 8">
    <name type="scientific">Dillenia turbinata</name>
    <dbReference type="NCBI Taxonomy" id="194707"/>
    <lineage>
        <taxon>Eukaryota</taxon>
        <taxon>Viridiplantae</taxon>
        <taxon>Streptophyta</taxon>
        <taxon>Embryophyta</taxon>
        <taxon>Tracheophyta</taxon>
        <taxon>Spermatophyta</taxon>
        <taxon>Magnoliopsida</taxon>
        <taxon>eudicotyledons</taxon>
        <taxon>Gunneridae</taxon>
        <taxon>Pentapetalae</taxon>
        <taxon>Dilleniales</taxon>
        <taxon>Dilleniaceae</taxon>
        <taxon>Dillenia</taxon>
    </lineage>
</organism>
<dbReference type="InterPro" id="IPR044839">
    <property type="entry name" value="NDR1-like"/>
</dbReference>
<dbReference type="InterPro" id="IPR004864">
    <property type="entry name" value="LEA_2"/>
</dbReference>
<dbReference type="Proteomes" id="UP001370490">
    <property type="component" value="Unassembled WGS sequence"/>
</dbReference>
<dbReference type="PANTHER" id="PTHR31234">
    <property type="entry name" value="LATE EMBRYOGENESIS ABUNDANT (LEA) HYDROXYPROLINE-RICH GLYCOPROTEIN FAMILY"/>
    <property type="match status" value="1"/>
</dbReference>
<keyword evidence="2 5" id="KW-0812">Transmembrane</keyword>
<dbReference type="EMBL" id="JBAMMX010000021">
    <property type="protein sequence ID" value="KAK6920070.1"/>
    <property type="molecule type" value="Genomic_DNA"/>
</dbReference>
<dbReference type="Pfam" id="PF03168">
    <property type="entry name" value="LEA_2"/>
    <property type="match status" value="1"/>
</dbReference>
<comment type="subcellular location">
    <subcellularLocation>
        <location evidence="1">Membrane</location>
        <topology evidence="1">Single-pass membrane protein</topology>
    </subcellularLocation>
</comment>
<keyword evidence="4 5" id="KW-0472">Membrane</keyword>
<keyword evidence="3 5" id="KW-1133">Transmembrane helix</keyword>
<evidence type="ECO:0000256" key="2">
    <source>
        <dbReference type="ARBA" id="ARBA00022692"/>
    </source>
</evidence>
<dbReference type="GO" id="GO:0016020">
    <property type="term" value="C:membrane"/>
    <property type="evidence" value="ECO:0007669"/>
    <property type="project" value="UniProtKB-SubCell"/>
</dbReference>
<gene>
    <name evidence="7" type="ORF">RJ641_015974</name>
</gene>
<evidence type="ECO:0000256" key="5">
    <source>
        <dbReference type="SAM" id="Phobius"/>
    </source>
</evidence>
<comment type="caution">
    <text evidence="7">The sequence shown here is derived from an EMBL/GenBank/DDBJ whole genome shotgun (WGS) entry which is preliminary data.</text>
</comment>
<name>A0AAN8Z1Q0_9MAGN</name>
<evidence type="ECO:0000259" key="6">
    <source>
        <dbReference type="Pfam" id="PF03168"/>
    </source>
</evidence>
<dbReference type="AlphaFoldDB" id="A0AAN8Z1Q0"/>
<feature type="domain" description="Late embryogenesis abundant protein LEA-2 subgroup" evidence="6">
    <location>
        <begin position="102"/>
        <end position="200"/>
    </location>
</feature>
<sequence>MQTMVEGEQVRPLAPALGRVSSDGGAASLHQKKLRRRRCIRCCGCIGAVYLIQVIVIIILIFTVFRVKDPVIKMNNVKVLHLDLINGTIPAPGSNMTLLADVSVKNPNYVSFKYGNTTTSVYYRGTLVGEARNGPGESKARRTSQMNVTVDIIVNQVLSNPNIKTDYESGTVSMTSYTRVGGKVKILFIKKHILVKMNCTITANVTSQQIDDLKCKKNVDL</sequence>
<evidence type="ECO:0000256" key="3">
    <source>
        <dbReference type="ARBA" id="ARBA00022989"/>
    </source>
</evidence>
<evidence type="ECO:0000313" key="7">
    <source>
        <dbReference type="EMBL" id="KAK6920070.1"/>
    </source>
</evidence>
<dbReference type="Gene3D" id="2.60.40.1820">
    <property type="match status" value="1"/>
</dbReference>
<evidence type="ECO:0000313" key="8">
    <source>
        <dbReference type="Proteomes" id="UP001370490"/>
    </source>
</evidence>
<reference evidence="7 8" key="1">
    <citation type="submission" date="2023-12" db="EMBL/GenBank/DDBJ databases">
        <title>A high-quality genome assembly for Dillenia turbinata (Dilleniales).</title>
        <authorList>
            <person name="Chanderbali A."/>
        </authorList>
    </citation>
    <scope>NUCLEOTIDE SEQUENCE [LARGE SCALE GENOMIC DNA]</scope>
    <source>
        <strain evidence="7">LSX21</strain>
        <tissue evidence="7">Leaf</tissue>
    </source>
</reference>
<protein>
    <submittedName>
        <fullName evidence="7">Late embryogenesis abundant protein, LEA_2 subgroup</fullName>
    </submittedName>
</protein>
<evidence type="ECO:0000256" key="1">
    <source>
        <dbReference type="ARBA" id="ARBA00004167"/>
    </source>
</evidence>
<accession>A0AAN8Z1Q0</accession>
<keyword evidence="8" id="KW-1185">Reference proteome</keyword>
<proteinExistence type="predicted"/>
<dbReference type="PANTHER" id="PTHR31234:SF65">
    <property type="entry name" value="LATE EMBRYOGENESIS ABUNDANT PROTEIN, LEA_2 SUBGROUP"/>
    <property type="match status" value="1"/>
</dbReference>
<feature type="transmembrane region" description="Helical" evidence="5">
    <location>
        <begin position="39"/>
        <end position="65"/>
    </location>
</feature>